<proteinExistence type="inferred from homology"/>
<dbReference type="PIRSF" id="PIRSF000370">
    <property type="entry name" value="QueE"/>
    <property type="match status" value="1"/>
</dbReference>
<dbReference type="AlphaFoldDB" id="A0A437PXY7"/>
<evidence type="ECO:0000256" key="4">
    <source>
        <dbReference type="ARBA" id="ARBA00022842"/>
    </source>
</evidence>
<feature type="binding site" evidence="8">
    <location>
        <begin position="110"/>
        <end position="112"/>
    </location>
    <ligand>
        <name>S-adenosyl-L-methionine</name>
        <dbReference type="ChEBI" id="CHEBI:59789"/>
    </ligand>
</feature>
<dbReference type="EMBL" id="SACY01000001">
    <property type="protein sequence ID" value="RVU27093.1"/>
    <property type="molecule type" value="Genomic_DNA"/>
</dbReference>
<comment type="catalytic activity">
    <reaction evidence="8">
        <text>6-carboxy-5,6,7,8-tetrahydropterin + H(+) = 7-carboxy-7-carbaguanine + NH4(+)</text>
        <dbReference type="Rhea" id="RHEA:27974"/>
        <dbReference type="ChEBI" id="CHEBI:15378"/>
        <dbReference type="ChEBI" id="CHEBI:28938"/>
        <dbReference type="ChEBI" id="CHEBI:61032"/>
        <dbReference type="ChEBI" id="CHEBI:61036"/>
        <dbReference type="EC" id="4.3.99.3"/>
    </reaction>
</comment>
<dbReference type="InterPro" id="IPR007197">
    <property type="entry name" value="rSAM"/>
</dbReference>
<protein>
    <recommendedName>
        <fullName evidence="8">7-carboxy-7-deazaguanine synthase</fullName>
        <shortName evidence="8">CDG synthase</shortName>
        <ecNumber evidence="8">4.3.99.3</ecNumber>
    </recommendedName>
    <alternativeName>
        <fullName evidence="8">Queuosine biosynthesis protein QueE</fullName>
    </alternativeName>
</protein>
<dbReference type="SFLD" id="SFLDS00029">
    <property type="entry name" value="Radical_SAM"/>
    <property type="match status" value="1"/>
</dbReference>
<name>A0A437PXY7_9BACT</name>
<evidence type="ECO:0000256" key="6">
    <source>
        <dbReference type="ARBA" id="ARBA00023014"/>
    </source>
</evidence>
<evidence type="ECO:0000256" key="7">
    <source>
        <dbReference type="ARBA" id="ARBA00023239"/>
    </source>
</evidence>
<dbReference type="Gene3D" id="3.20.20.70">
    <property type="entry name" value="Aldolase class I"/>
    <property type="match status" value="1"/>
</dbReference>
<feature type="binding site" evidence="8">
    <location>
        <begin position="32"/>
        <end position="34"/>
    </location>
    <ligand>
        <name>S-adenosyl-L-methionine</name>
        <dbReference type="ChEBI" id="CHEBI:59789"/>
    </ligand>
</feature>
<dbReference type="InterPro" id="IPR058240">
    <property type="entry name" value="rSAM_sf"/>
</dbReference>
<dbReference type="PANTHER" id="PTHR42836">
    <property type="entry name" value="7-CARBOXY-7-DEAZAGUANINE SYNTHASE"/>
    <property type="match status" value="1"/>
</dbReference>
<keyword evidence="7 8" id="KW-0456">Lyase</keyword>
<evidence type="ECO:0000256" key="1">
    <source>
        <dbReference type="ARBA" id="ARBA00022485"/>
    </source>
</evidence>
<keyword evidence="8" id="KW-0671">Queuosine biosynthesis</keyword>
<evidence type="ECO:0000256" key="5">
    <source>
        <dbReference type="ARBA" id="ARBA00023004"/>
    </source>
</evidence>
<keyword evidence="5 8" id="KW-0408">Iron</keyword>
<dbReference type="InterPro" id="IPR013785">
    <property type="entry name" value="Aldolase_TIM"/>
</dbReference>
<comment type="caution">
    <text evidence="8">Lacks conserved residue(s) required for the propagation of feature annotation.</text>
</comment>
<dbReference type="GO" id="GO:0051539">
    <property type="term" value="F:4 iron, 4 sulfur cluster binding"/>
    <property type="evidence" value="ECO:0007669"/>
    <property type="project" value="UniProtKB-UniRule"/>
</dbReference>
<accession>A0A437PXY7</accession>
<keyword evidence="11" id="KW-1185">Reference proteome</keyword>
<feature type="binding site" evidence="8">
    <location>
        <position position="26"/>
    </location>
    <ligand>
        <name>[4Fe-4S] cluster</name>
        <dbReference type="ChEBI" id="CHEBI:49883"/>
        <note>4Fe-4S-S-AdoMet</note>
    </ligand>
</feature>
<dbReference type="HAMAP" id="MF_00917">
    <property type="entry name" value="QueE"/>
    <property type="match status" value="1"/>
</dbReference>
<keyword evidence="1 8" id="KW-0004">4Fe-4S</keyword>
<keyword evidence="6 8" id="KW-0411">Iron-sulfur</keyword>
<dbReference type="GO" id="GO:0008616">
    <property type="term" value="P:tRNA queuosine(34) biosynthetic process"/>
    <property type="evidence" value="ECO:0007669"/>
    <property type="project" value="UniProtKB-UniRule"/>
</dbReference>
<comment type="cofactor">
    <cofactor evidence="8">
        <name>[4Fe-4S] cluster</name>
        <dbReference type="ChEBI" id="CHEBI:49883"/>
    </cofactor>
    <text evidence="8">Binds 1 [4Fe-4S] cluster. The cluster is coordinated with 3 cysteines and an exchangeable S-adenosyl-L-methionine.</text>
</comment>
<dbReference type="PROSITE" id="PS51918">
    <property type="entry name" value="RADICAL_SAM"/>
    <property type="match status" value="1"/>
</dbReference>
<dbReference type="OrthoDB" id="9792276at2"/>
<dbReference type="Pfam" id="PF04055">
    <property type="entry name" value="Radical_SAM"/>
    <property type="match status" value="1"/>
</dbReference>
<dbReference type="UniPathway" id="UPA00391"/>
<reference evidence="10 11" key="1">
    <citation type="submission" date="2019-01" db="EMBL/GenBank/DDBJ databases">
        <authorList>
            <person name="Chen W.-M."/>
        </authorList>
    </citation>
    <scope>NUCLEOTIDE SEQUENCE [LARGE SCALE GENOMIC DNA]</scope>
    <source>
        <strain evidence="10 11">FSY-15</strain>
    </source>
</reference>
<feature type="binding site" evidence="8">
    <location>
        <position position="69"/>
    </location>
    <ligand>
        <name>S-adenosyl-L-methionine</name>
        <dbReference type="ChEBI" id="CHEBI:59789"/>
    </ligand>
</feature>
<dbReference type="PANTHER" id="PTHR42836:SF1">
    <property type="entry name" value="7-CARBOXY-7-DEAZAGUANINE SYNTHASE"/>
    <property type="match status" value="1"/>
</dbReference>
<evidence type="ECO:0000256" key="8">
    <source>
        <dbReference type="HAMAP-Rule" id="MF_00917"/>
    </source>
</evidence>
<organism evidence="10 11">
    <name type="scientific">Sandaracinomonas limnophila</name>
    <dbReference type="NCBI Taxonomy" id="1862386"/>
    <lineage>
        <taxon>Bacteria</taxon>
        <taxon>Pseudomonadati</taxon>
        <taxon>Bacteroidota</taxon>
        <taxon>Cytophagia</taxon>
        <taxon>Cytophagales</taxon>
        <taxon>Flectobacillaceae</taxon>
        <taxon>Sandaracinomonas</taxon>
    </lineage>
</organism>
<keyword evidence="3 8" id="KW-0479">Metal-binding</keyword>
<keyword evidence="2 8" id="KW-0949">S-adenosyl-L-methionine</keyword>
<evidence type="ECO:0000259" key="9">
    <source>
        <dbReference type="PROSITE" id="PS51918"/>
    </source>
</evidence>
<dbReference type="GO" id="GO:0000287">
    <property type="term" value="F:magnesium ion binding"/>
    <property type="evidence" value="ECO:0007669"/>
    <property type="project" value="UniProtKB-UniRule"/>
</dbReference>
<dbReference type="GO" id="GO:1904047">
    <property type="term" value="F:S-adenosyl-L-methionine binding"/>
    <property type="evidence" value="ECO:0007669"/>
    <property type="project" value="UniProtKB-UniRule"/>
</dbReference>
<dbReference type="Proteomes" id="UP000282832">
    <property type="component" value="Unassembled WGS sequence"/>
</dbReference>
<feature type="binding site" evidence="8">
    <location>
        <begin position="7"/>
        <end position="9"/>
    </location>
    <ligand>
        <name>substrate</name>
    </ligand>
</feature>
<feature type="binding site" evidence="8">
    <location>
        <position position="33"/>
    </location>
    <ligand>
        <name>[4Fe-4S] cluster</name>
        <dbReference type="ChEBI" id="CHEBI:49883"/>
        <note>4Fe-4S-S-AdoMet</note>
    </ligand>
</feature>
<feature type="domain" description="Radical SAM core" evidence="9">
    <location>
        <begin position="13"/>
        <end position="193"/>
    </location>
</feature>
<comment type="subunit">
    <text evidence="8">Homodimer.</text>
</comment>
<sequence>MESFYTIQGEGQFQGHAAYFLRLGGCDVGCHWCDVKESWPIDTHPQVTIHQMLEDIKNTPTQIVVITGGEPLMHNLDPLTEVLQAAGYRTHIETSGVGEFTGYWDWICFSPKKFKKPNSEIFPKVDELKLVVFHPSDIEWVQQFVSQMPTNCKLLVQPEWSKRDDISPILVDFVKNNPQWNISIQTHKYLQIP</sequence>
<comment type="similarity">
    <text evidence="8">Belongs to the radical SAM superfamily. 7-carboxy-7-deazaguanine synthase family.</text>
</comment>
<keyword evidence="4 8" id="KW-0460">Magnesium</keyword>
<dbReference type="SUPFAM" id="SSF102114">
    <property type="entry name" value="Radical SAM enzymes"/>
    <property type="match status" value="1"/>
</dbReference>
<comment type="caution">
    <text evidence="10">The sequence shown here is derived from an EMBL/GenBank/DDBJ whole genome shotgun (WGS) entry which is preliminary data.</text>
</comment>
<comment type="function">
    <text evidence="8">Catalyzes the complex heterocyclic radical-mediated conversion of 6-carboxy-5,6,7,8-tetrahydropterin (CPH4) to 7-carboxy-7-deazaguanine (CDG), a step common to the biosynthetic pathways of all 7-deazapurine-containing compounds.</text>
</comment>
<comment type="cofactor">
    <cofactor evidence="8">
        <name>Mg(2+)</name>
        <dbReference type="ChEBI" id="CHEBI:18420"/>
    </cofactor>
</comment>
<comment type="pathway">
    <text evidence="8">Purine metabolism; 7-cyano-7-deazaguanine biosynthesis.</text>
</comment>
<dbReference type="InterPro" id="IPR024924">
    <property type="entry name" value="7-CO-7-deazaguanine_synth-like"/>
</dbReference>
<dbReference type="EC" id="4.3.99.3" evidence="8"/>
<evidence type="ECO:0000256" key="3">
    <source>
        <dbReference type="ARBA" id="ARBA00022723"/>
    </source>
</evidence>
<evidence type="ECO:0000313" key="10">
    <source>
        <dbReference type="EMBL" id="RVU27093.1"/>
    </source>
</evidence>
<feature type="binding site" evidence="8">
    <location>
        <position position="22"/>
    </location>
    <ligand>
        <name>substrate</name>
    </ligand>
</feature>
<evidence type="ECO:0000313" key="11">
    <source>
        <dbReference type="Proteomes" id="UP000282832"/>
    </source>
</evidence>
<feature type="binding site" evidence="8">
    <location>
        <position position="30"/>
    </location>
    <ligand>
        <name>[4Fe-4S] cluster</name>
        <dbReference type="ChEBI" id="CHEBI:49883"/>
        <note>4Fe-4S-S-AdoMet</note>
    </ligand>
</feature>
<evidence type="ECO:0000256" key="2">
    <source>
        <dbReference type="ARBA" id="ARBA00022691"/>
    </source>
</evidence>
<feature type="binding site" evidence="8">
    <location>
        <position position="67"/>
    </location>
    <ligand>
        <name>substrate</name>
    </ligand>
</feature>
<comment type="cofactor">
    <cofactor evidence="8">
        <name>S-adenosyl-L-methionine</name>
        <dbReference type="ChEBI" id="CHEBI:59789"/>
    </cofactor>
    <text evidence="8">Binds 1 S-adenosyl-L-methionine per subunit.</text>
</comment>
<gene>
    <name evidence="8" type="primary">queE</name>
    <name evidence="10" type="ORF">EOJ36_02835</name>
</gene>
<dbReference type="GO" id="GO:0016840">
    <property type="term" value="F:carbon-nitrogen lyase activity"/>
    <property type="evidence" value="ECO:0007669"/>
    <property type="project" value="UniProtKB-UniRule"/>
</dbReference>
<feature type="binding site" evidence="8">
    <location>
        <position position="193"/>
    </location>
    <ligand>
        <name>substrate</name>
    </ligand>
</feature>